<reference evidence="1 3" key="3">
    <citation type="journal article" date="2019" name="Sci. Rep.">
        <title>A multi-omics analysis of the grapevine pathogen Lasiodiplodia theobromae reveals that temperature affects the expression of virulence- and pathogenicity-related genes.</title>
        <authorList>
            <person name="Felix C."/>
            <person name="Meneses R."/>
            <person name="Goncalves M.F.M."/>
            <person name="Tilleman L."/>
            <person name="Duarte A.S."/>
            <person name="Jorrin-Novo J.V."/>
            <person name="Van de Peer Y."/>
            <person name="Deforce D."/>
            <person name="Van Nieuwerburgh F."/>
            <person name="Esteves A.C."/>
            <person name="Alves A."/>
        </authorList>
    </citation>
    <scope>NUCLEOTIDE SEQUENCE [LARGE SCALE GENOMIC DNA]</scope>
    <source>
        <strain evidence="1 3">LA-SOL3</strain>
    </source>
</reference>
<keyword evidence="3" id="KW-1185">Reference proteome</keyword>
<reference evidence="2" key="2">
    <citation type="journal article" date="2018" name="DNA Res.">
        <title>Comparative genome and transcriptome analyses reveal adaptations to opportunistic infections in woody plant degrading pathogens of Botryosphaeriaceae.</title>
        <authorList>
            <person name="Yan J.Y."/>
            <person name="Zhao W.S."/>
            <person name="Chen Z."/>
            <person name="Xing Q.K."/>
            <person name="Zhang W."/>
            <person name="Chethana K.W.T."/>
            <person name="Xue M.F."/>
            <person name="Xu J.P."/>
            <person name="Phillips A.J.L."/>
            <person name="Wang Y."/>
            <person name="Liu J.H."/>
            <person name="Liu M."/>
            <person name="Zhou Y."/>
            <person name="Jayawardena R.S."/>
            <person name="Manawasinghe I.S."/>
            <person name="Huang J.B."/>
            <person name="Qiao G.H."/>
            <person name="Fu C.Y."/>
            <person name="Guo F.F."/>
            <person name="Dissanayake A.J."/>
            <person name="Peng Y.L."/>
            <person name="Hyde K.D."/>
            <person name="Li X.H."/>
        </authorList>
    </citation>
    <scope>NUCLEOTIDE SEQUENCE</scope>
    <source>
        <strain evidence="2">CSS-01s</strain>
    </source>
</reference>
<reference evidence="2" key="1">
    <citation type="submission" date="2016-08" db="EMBL/GenBank/DDBJ databases">
        <authorList>
            <person name="Yan J."/>
        </authorList>
    </citation>
    <scope>NUCLEOTIDE SEQUENCE</scope>
    <source>
        <strain evidence="2">CSS-01s</strain>
    </source>
</reference>
<evidence type="ECO:0000313" key="2">
    <source>
        <dbReference type="EMBL" id="KAF9629061.1"/>
    </source>
</evidence>
<name>A0A5N5D2B4_9PEZI</name>
<dbReference type="EMBL" id="MDYX01000024">
    <property type="protein sequence ID" value="KAF9629061.1"/>
    <property type="molecule type" value="Genomic_DNA"/>
</dbReference>
<dbReference type="AlphaFoldDB" id="A0A5N5D2B4"/>
<evidence type="ECO:0000313" key="1">
    <source>
        <dbReference type="EMBL" id="KAB2571484.1"/>
    </source>
</evidence>
<dbReference type="EMBL" id="VCHE01000100">
    <property type="protein sequence ID" value="KAB2571484.1"/>
    <property type="molecule type" value="Genomic_DNA"/>
</dbReference>
<dbReference type="Proteomes" id="UP000627934">
    <property type="component" value="Unassembled WGS sequence"/>
</dbReference>
<accession>A0A5N5D2B4</accession>
<gene>
    <name evidence="2" type="ORF">BFW01_g10264</name>
    <name evidence="1" type="ORF">DBV05_g9831</name>
</gene>
<organism evidence="1 3">
    <name type="scientific">Lasiodiplodia theobromae</name>
    <dbReference type="NCBI Taxonomy" id="45133"/>
    <lineage>
        <taxon>Eukaryota</taxon>
        <taxon>Fungi</taxon>
        <taxon>Dikarya</taxon>
        <taxon>Ascomycota</taxon>
        <taxon>Pezizomycotina</taxon>
        <taxon>Dothideomycetes</taxon>
        <taxon>Dothideomycetes incertae sedis</taxon>
        <taxon>Botryosphaeriales</taxon>
        <taxon>Botryosphaeriaceae</taxon>
        <taxon>Lasiodiplodia</taxon>
    </lineage>
</organism>
<proteinExistence type="predicted"/>
<evidence type="ECO:0000313" key="3">
    <source>
        <dbReference type="Proteomes" id="UP000325902"/>
    </source>
</evidence>
<sequence length="182" mass="20332">MTTGTRDSAGPPRPDRRRFFQSCNFRIPNIPCQIFHGARGPAAIVRLQHHLDGLERFSIRARIIREETDAGFVRSPPFIPTNKARESSAHRIVVCLNNRARSLNSKLATAPPYTKIAALHSLQTYKAIPDFPRTLAEIDELAAAQLTYMLHQLGKEAPKGLTPKRKAFKKVIGLPDVTSVEQ</sequence>
<protein>
    <submittedName>
        <fullName evidence="1">Uncharacterized protein</fullName>
    </submittedName>
</protein>
<dbReference type="OrthoDB" id="3925775at2759"/>
<dbReference type="Proteomes" id="UP000325902">
    <property type="component" value="Unassembled WGS sequence"/>
</dbReference>
<comment type="caution">
    <text evidence="1">The sequence shown here is derived from an EMBL/GenBank/DDBJ whole genome shotgun (WGS) entry which is preliminary data.</text>
</comment>